<dbReference type="EMBL" id="CP040331">
    <property type="protein sequence ID" value="QCS44631.1"/>
    <property type="molecule type" value="Genomic_DNA"/>
</dbReference>
<feature type="transmembrane region" description="Helical" evidence="2">
    <location>
        <begin position="49"/>
        <end position="72"/>
    </location>
</feature>
<sequence length="414" mass="44400">MSLLSTVAAHPLIAALVSVLALSLLAFVVTTIVTLVFRVRTGNMFPEGATLIVGLGVVAVYLNTRLTLIQFISSRGEVVSPSEALLNISVFVAAGVASYGGRRLGDAMGSSDRFTWKRLQPDLSPIVRATGRFITVTVPETVEDIEGYDPVDAETKRVIAGKSMDFPKGLTIEELHSQVIARLKEEHDIGYVDVDIGPDGAVTYLAVGQRAAGLGQTIPPNSVGVAVPTDPPFSASPGDTVQLWRTDGDETETRLGTAELRASVGSVATLVIDEATAAEVDPTADHRLMTLSANSHPEREFAAMLRRKDETMSILEIATESPLIGESLGSLDVTVIAVRSADGETETIPDHHYRIEAGDDLFVLGSPEALRKLESLEQVWLSSPDEEFDPQIFESNRPEDADSGDGQPQERTLK</sequence>
<dbReference type="PROSITE" id="PS51202">
    <property type="entry name" value="RCK_C"/>
    <property type="match status" value="1"/>
</dbReference>
<evidence type="ECO:0000259" key="3">
    <source>
        <dbReference type="PROSITE" id="PS51202"/>
    </source>
</evidence>
<dbReference type="KEGG" id="nvr:FEJ81_20180"/>
<evidence type="ECO:0000313" key="4">
    <source>
        <dbReference type="EMBL" id="QCS44631.1"/>
    </source>
</evidence>
<dbReference type="Pfam" id="PF02080">
    <property type="entry name" value="TrkA_C"/>
    <property type="match status" value="1"/>
</dbReference>
<feature type="domain" description="RCK C-terminal" evidence="3">
    <location>
        <begin position="300"/>
        <end position="379"/>
    </location>
</feature>
<dbReference type="Pfam" id="PF26502">
    <property type="entry name" value="DUF8167_2nd"/>
    <property type="match status" value="1"/>
</dbReference>
<dbReference type="RefSeq" id="WP_138247036.1">
    <property type="nucleotide sequence ID" value="NZ_CP040331.1"/>
</dbReference>
<feature type="transmembrane region" description="Helical" evidence="2">
    <location>
        <begin position="12"/>
        <end position="37"/>
    </location>
</feature>
<reference evidence="5" key="1">
    <citation type="submission" date="2019-05" db="EMBL/GenBank/DDBJ databases">
        <title>Genome sequence and methylation pattern of the halophilic Archaeon Natrinema versiforme BOL5-4.</title>
        <authorList>
            <person name="DasSarma P."/>
            <person name="Anton B.P."/>
            <person name="DasSarma S.L."/>
            <person name="Martinez F.L."/>
            <person name="Guzman D."/>
            <person name="Roberts R.J."/>
            <person name="DasSarma S."/>
        </authorList>
    </citation>
    <scope>NUCLEOTIDE SEQUENCE [LARGE SCALE GENOMIC DNA]</scope>
    <source>
        <strain evidence="5">BOL5-4</strain>
        <plasmid evidence="5">pnve500</plasmid>
    </source>
</reference>
<name>A0A4P8WR65_9EURY</name>
<proteinExistence type="predicted"/>
<dbReference type="InterPro" id="IPR058604">
    <property type="entry name" value="DUF8167_3rd"/>
</dbReference>
<evidence type="ECO:0000313" key="5">
    <source>
        <dbReference type="Proteomes" id="UP000302218"/>
    </source>
</evidence>
<dbReference type="GO" id="GO:0008324">
    <property type="term" value="F:monoatomic cation transmembrane transporter activity"/>
    <property type="evidence" value="ECO:0007669"/>
    <property type="project" value="InterPro"/>
</dbReference>
<keyword evidence="2" id="KW-0472">Membrane</keyword>
<keyword evidence="2" id="KW-0812">Transmembrane</keyword>
<dbReference type="InterPro" id="IPR058603">
    <property type="entry name" value="DUF8167_2nd"/>
</dbReference>
<accession>A0A4P8WR65</accession>
<dbReference type="GO" id="GO:0006813">
    <property type="term" value="P:potassium ion transport"/>
    <property type="evidence" value="ECO:0007669"/>
    <property type="project" value="InterPro"/>
</dbReference>
<dbReference type="GeneID" id="40267644"/>
<dbReference type="InterPro" id="IPR006037">
    <property type="entry name" value="RCK_C"/>
</dbReference>
<dbReference type="SUPFAM" id="SSF116726">
    <property type="entry name" value="TrkA C-terminal domain-like"/>
    <property type="match status" value="1"/>
</dbReference>
<dbReference type="Gene3D" id="3.30.70.1450">
    <property type="entry name" value="Regulator of K+ conductance, C-terminal domain"/>
    <property type="match status" value="1"/>
</dbReference>
<keyword evidence="4" id="KW-0614">Plasmid</keyword>
<feature type="region of interest" description="Disordered" evidence="1">
    <location>
        <begin position="383"/>
        <end position="414"/>
    </location>
</feature>
<organism evidence="4 5">
    <name type="scientific">Natrinema versiforme</name>
    <dbReference type="NCBI Taxonomy" id="88724"/>
    <lineage>
        <taxon>Archaea</taxon>
        <taxon>Methanobacteriati</taxon>
        <taxon>Methanobacteriota</taxon>
        <taxon>Stenosarchaea group</taxon>
        <taxon>Halobacteria</taxon>
        <taxon>Halobacteriales</taxon>
        <taxon>Natrialbaceae</taxon>
        <taxon>Natrinema</taxon>
    </lineage>
</organism>
<dbReference type="InterPro" id="IPR058480">
    <property type="entry name" value="DUF8167_N"/>
</dbReference>
<protein>
    <submittedName>
        <fullName evidence="4">Potassium transporter TrkA</fullName>
    </submittedName>
</protein>
<dbReference type="InterPro" id="IPR036721">
    <property type="entry name" value="RCK_C_sf"/>
</dbReference>
<keyword evidence="2" id="KW-1133">Transmembrane helix</keyword>
<dbReference type="Pfam" id="PF26503">
    <property type="entry name" value="DUF8167_3rd"/>
    <property type="match status" value="1"/>
</dbReference>
<evidence type="ECO:0000256" key="1">
    <source>
        <dbReference type="SAM" id="MobiDB-lite"/>
    </source>
</evidence>
<dbReference type="OrthoDB" id="205214at2157"/>
<dbReference type="Pfam" id="PF26501">
    <property type="entry name" value="DUF8167"/>
    <property type="match status" value="1"/>
</dbReference>
<geneLocation type="plasmid" evidence="5">
    <name>pnve500</name>
</geneLocation>
<dbReference type="AlphaFoldDB" id="A0A4P8WR65"/>
<dbReference type="Proteomes" id="UP000302218">
    <property type="component" value="Plasmid pNVE500"/>
</dbReference>
<gene>
    <name evidence="4" type="ORF">FEJ81_20180</name>
</gene>
<evidence type="ECO:0000256" key="2">
    <source>
        <dbReference type="SAM" id="Phobius"/>
    </source>
</evidence>